<gene>
    <name evidence="1" type="ORF">ACFOWD_04230</name>
</gene>
<evidence type="ECO:0000313" key="1">
    <source>
        <dbReference type="EMBL" id="MFC4268105.1"/>
    </source>
</evidence>
<accession>A0ABV8R823</accession>
<comment type="caution">
    <text evidence="1">The sequence shown here is derived from an EMBL/GenBank/DDBJ whole genome shotgun (WGS) entry which is preliminary data.</text>
</comment>
<dbReference type="EMBL" id="JBHSCY010000001">
    <property type="protein sequence ID" value="MFC4268105.1"/>
    <property type="molecule type" value="Genomic_DNA"/>
</dbReference>
<dbReference type="RefSeq" id="WP_377408390.1">
    <property type="nucleotide sequence ID" value="NZ_JBHSCY010000001.1"/>
</dbReference>
<sequence>MATKSRVKYCAVCEKEFSTMYRIQYKLPKAWVFTCKECLLKVKEGNPNYVYGGTWKR</sequence>
<protein>
    <submittedName>
        <fullName evidence="1">Uncharacterized protein</fullName>
    </submittedName>
</protein>
<evidence type="ECO:0000313" key="2">
    <source>
        <dbReference type="Proteomes" id="UP001595826"/>
    </source>
</evidence>
<name>A0ABV8R823_9FLAO</name>
<reference evidence="2" key="1">
    <citation type="journal article" date="2019" name="Int. J. Syst. Evol. Microbiol.">
        <title>The Global Catalogue of Microorganisms (GCM) 10K type strain sequencing project: providing services to taxonomists for standard genome sequencing and annotation.</title>
        <authorList>
            <consortium name="The Broad Institute Genomics Platform"/>
            <consortium name="The Broad Institute Genome Sequencing Center for Infectious Disease"/>
            <person name="Wu L."/>
            <person name="Ma J."/>
        </authorList>
    </citation>
    <scope>NUCLEOTIDE SEQUENCE [LARGE SCALE GENOMIC DNA]</scope>
    <source>
        <strain evidence="2">CECT 8655</strain>
    </source>
</reference>
<proteinExistence type="predicted"/>
<dbReference type="Proteomes" id="UP001595826">
    <property type="component" value="Unassembled WGS sequence"/>
</dbReference>
<organism evidence="1 2">
    <name type="scientific">Polaribacter marinivivus</name>
    <dbReference type="NCBI Taxonomy" id="1524260"/>
    <lineage>
        <taxon>Bacteria</taxon>
        <taxon>Pseudomonadati</taxon>
        <taxon>Bacteroidota</taxon>
        <taxon>Flavobacteriia</taxon>
        <taxon>Flavobacteriales</taxon>
        <taxon>Flavobacteriaceae</taxon>
    </lineage>
</organism>
<keyword evidence="2" id="KW-1185">Reference proteome</keyword>